<keyword evidence="3" id="KW-0805">Transcription regulation</keyword>
<dbReference type="InterPro" id="IPR025662">
    <property type="entry name" value="Sigma_54_int_dom_ATP-bd_1"/>
</dbReference>
<keyword evidence="10" id="KW-1185">Reference proteome</keyword>
<dbReference type="Pfam" id="PF00072">
    <property type="entry name" value="Response_reg"/>
    <property type="match status" value="1"/>
</dbReference>
<dbReference type="Pfam" id="PF00158">
    <property type="entry name" value="Sigma54_activat"/>
    <property type="match status" value="1"/>
</dbReference>
<dbReference type="Gene3D" id="3.40.50.300">
    <property type="entry name" value="P-loop containing nucleotide triphosphate hydrolases"/>
    <property type="match status" value="1"/>
</dbReference>
<dbReference type="GO" id="GO:0005524">
    <property type="term" value="F:ATP binding"/>
    <property type="evidence" value="ECO:0007669"/>
    <property type="project" value="UniProtKB-KW"/>
</dbReference>
<feature type="domain" description="Response regulatory" evidence="8">
    <location>
        <begin position="3"/>
        <end position="117"/>
    </location>
</feature>
<evidence type="ECO:0000256" key="4">
    <source>
        <dbReference type="ARBA" id="ARBA00023125"/>
    </source>
</evidence>
<dbReference type="PROSITE" id="PS00688">
    <property type="entry name" value="SIGMA54_INTERACT_3"/>
    <property type="match status" value="1"/>
</dbReference>
<feature type="domain" description="Sigma-54 factor interaction" evidence="7">
    <location>
        <begin position="137"/>
        <end position="366"/>
    </location>
</feature>
<dbReference type="InterPro" id="IPR058031">
    <property type="entry name" value="AAA_lid_NorR"/>
</dbReference>
<dbReference type="CDD" id="cd00009">
    <property type="entry name" value="AAA"/>
    <property type="match status" value="1"/>
</dbReference>
<dbReference type="SUPFAM" id="SSF52540">
    <property type="entry name" value="P-loop containing nucleoside triphosphate hydrolases"/>
    <property type="match status" value="1"/>
</dbReference>
<dbReference type="InterPro" id="IPR002078">
    <property type="entry name" value="Sigma_54_int"/>
</dbReference>
<keyword evidence="1" id="KW-0547">Nucleotide-binding</keyword>
<protein>
    <submittedName>
        <fullName evidence="9">Fis family transcriptional regulator</fullName>
    </submittedName>
</protein>
<gene>
    <name evidence="9" type="ORF">DSCA_01400</name>
</gene>
<keyword evidence="6" id="KW-0597">Phosphoprotein</keyword>
<organism evidence="9 10">
    <name type="scientific">Desulfosarcina alkanivorans</name>
    <dbReference type="NCBI Taxonomy" id="571177"/>
    <lineage>
        <taxon>Bacteria</taxon>
        <taxon>Pseudomonadati</taxon>
        <taxon>Thermodesulfobacteriota</taxon>
        <taxon>Desulfobacteria</taxon>
        <taxon>Desulfobacterales</taxon>
        <taxon>Desulfosarcinaceae</taxon>
        <taxon>Desulfosarcina</taxon>
    </lineage>
</organism>
<dbReference type="GO" id="GO:0043565">
    <property type="term" value="F:sequence-specific DNA binding"/>
    <property type="evidence" value="ECO:0007669"/>
    <property type="project" value="InterPro"/>
</dbReference>
<dbReference type="InterPro" id="IPR011006">
    <property type="entry name" value="CheY-like_superfamily"/>
</dbReference>
<dbReference type="RefSeq" id="WP_155314626.1">
    <property type="nucleotide sequence ID" value="NZ_AP021874.1"/>
</dbReference>
<dbReference type="SMART" id="SM00382">
    <property type="entry name" value="AAA"/>
    <property type="match status" value="1"/>
</dbReference>
<dbReference type="InterPro" id="IPR009057">
    <property type="entry name" value="Homeodomain-like_sf"/>
</dbReference>
<evidence type="ECO:0000256" key="1">
    <source>
        <dbReference type="ARBA" id="ARBA00022741"/>
    </source>
</evidence>
<dbReference type="SMART" id="SM00448">
    <property type="entry name" value="REC"/>
    <property type="match status" value="1"/>
</dbReference>
<keyword evidence="4" id="KW-0238">DNA-binding</keyword>
<dbReference type="GO" id="GO:0006355">
    <property type="term" value="P:regulation of DNA-templated transcription"/>
    <property type="evidence" value="ECO:0007669"/>
    <property type="project" value="InterPro"/>
</dbReference>
<dbReference type="EMBL" id="AP021874">
    <property type="protein sequence ID" value="BBO66210.1"/>
    <property type="molecule type" value="Genomic_DNA"/>
</dbReference>
<dbReference type="InterPro" id="IPR025944">
    <property type="entry name" value="Sigma_54_int_dom_CS"/>
</dbReference>
<evidence type="ECO:0000256" key="5">
    <source>
        <dbReference type="ARBA" id="ARBA00023163"/>
    </source>
</evidence>
<dbReference type="InterPro" id="IPR027417">
    <property type="entry name" value="P-loop_NTPase"/>
</dbReference>
<sequence>MAKILLIDDDHMLCEMVCRKLHTLGHETVSAHTLSHGLEAAFGATFDLLLLDVRLPDGSGLEALPQFRATEYRPEVIIITGEGDPEGAELALEIGAWDYIEKPLSMREITLQITRALEYRHEKMVCRPARLLRKDGIIGSDPKLEMCLESVARSAITVAPVLITGETGTGKELFARAVHDNSRRASGPFVVLDCATVPEKLVESMLFGHHQGAFTGADRTRDGLILQADNGTLFMDEVGELPPPIQKAFLRVLQERRFRPVGGSRELTSDFRLIAATNRDLETMVQGGQFRKDLLFRLKASAIHLPPLKERPTDIEVLALHYINVLCKRYGSVLKGVSPEFMQTLQDYVWPGNVRELINAIDCAIANAQGHEVLFPIHLPTAMRICLKRQTIRKNAAMAVSRAGTKTQESQLPSLKSSLEETEKWYLQSLMIRVHGDIKAACRVSGLSRSGLYARLKKYSIARPA</sequence>
<dbReference type="PANTHER" id="PTHR32071:SF113">
    <property type="entry name" value="ALGINATE BIOSYNTHESIS TRANSCRIPTIONAL REGULATORY PROTEIN ALGB"/>
    <property type="match status" value="1"/>
</dbReference>
<dbReference type="GO" id="GO:0000160">
    <property type="term" value="P:phosphorelay signal transduction system"/>
    <property type="evidence" value="ECO:0007669"/>
    <property type="project" value="InterPro"/>
</dbReference>
<dbReference type="KEGG" id="dalk:DSCA_01400"/>
<dbReference type="Gene3D" id="3.40.50.2300">
    <property type="match status" value="1"/>
</dbReference>
<dbReference type="PANTHER" id="PTHR32071">
    <property type="entry name" value="TRANSCRIPTIONAL REGULATORY PROTEIN"/>
    <property type="match status" value="1"/>
</dbReference>
<evidence type="ECO:0000256" key="3">
    <source>
        <dbReference type="ARBA" id="ARBA00023015"/>
    </source>
</evidence>
<dbReference type="AlphaFoldDB" id="A0A5K7YDZ2"/>
<dbReference type="InterPro" id="IPR002197">
    <property type="entry name" value="HTH_Fis"/>
</dbReference>
<dbReference type="Pfam" id="PF02954">
    <property type="entry name" value="HTH_8"/>
    <property type="match status" value="1"/>
</dbReference>
<feature type="modified residue" description="4-aspartylphosphate" evidence="6">
    <location>
        <position position="52"/>
    </location>
</feature>
<evidence type="ECO:0000256" key="2">
    <source>
        <dbReference type="ARBA" id="ARBA00022840"/>
    </source>
</evidence>
<keyword evidence="5" id="KW-0804">Transcription</keyword>
<evidence type="ECO:0000259" key="8">
    <source>
        <dbReference type="PROSITE" id="PS50110"/>
    </source>
</evidence>
<dbReference type="InterPro" id="IPR001789">
    <property type="entry name" value="Sig_transdc_resp-reg_receiver"/>
</dbReference>
<dbReference type="Gene3D" id="1.10.10.60">
    <property type="entry name" value="Homeodomain-like"/>
    <property type="match status" value="1"/>
</dbReference>
<dbReference type="PROSITE" id="PS00675">
    <property type="entry name" value="SIGMA54_INTERACT_1"/>
    <property type="match status" value="1"/>
</dbReference>
<dbReference type="PROSITE" id="PS50045">
    <property type="entry name" value="SIGMA54_INTERACT_4"/>
    <property type="match status" value="1"/>
</dbReference>
<evidence type="ECO:0000313" key="9">
    <source>
        <dbReference type="EMBL" id="BBO66210.1"/>
    </source>
</evidence>
<dbReference type="SUPFAM" id="SSF52172">
    <property type="entry name" value="CheY-like"/>
    <property type="match status" value="1"/>
</dbReference>
<dbReference type="OrthoDB" id="9763792at2"/>
<evidence type="ECO:0000259" key="7">
    <source>
        <dbReference type="PROSITE" id="PS50045"/>
    </source>
</evidence>
<reference evidence="9 10" key="1">
    <citation type="submission" date="2019-11" db="EMBL/GenBank/DDBJ databases">
        <title>Comparative genomics of hydrocarbon-degrading Desulfosarcina strains.</title>
        <authorList>
            <person name="Watanabe M."/>
            <person name="Kojima H."/>
            <person name="Fukui M."/>
        </authorList>
    </citation>
    <scope>NUCLEOTIDE SEQUENCE [LARGE SCALE GENOMIC DNA]</scope>
    <source>
        <strain evidence="9 10">PL12</strain>
    </source>
</reference>
<dbReference type="InterPro" id="IPR003593">
    <property type="entry name" value="AAA+_ATPase"/>
</dbReference>
<dbReference type="SUPFAM" id="SSF46689">
    <property type="entry name" value="Homeodomain-like"/>
    <property type="match status" value="1"/>
</dbReference>
<evidence type="ECO:0000313" key="10">
    <source>
        <dbReference type="Proteomes" id="UP000427906"/>
    </source>
</evidence>
<dbReference type="Gene3D" id="1.10.8.60">
    <property type="match status" value="1"/>
</dbReference>
<dbReference type="FunFam" id="3.40.50.300:FF:000006">
    <property type="entry name" value="DNA-binding transcriptional regulator NtrC"/>
    <property type="match status" value="1"/>
</dbReference>
<name>A0A5K7YDZ2_9BACT</name>
<dbReference type="Pfam" id="PF25601">
    <property type="entry name" value="AAA_lid_14"/>
    <property type="match status" value="1"/>
</dbReference>
<dbReference type="InterPro" id="IPR025943">
    <property type="entry name" value="Sigma_54_int_dom_ATP-bd_2"/>
</dbReference>
<accession>A0A5K7YDZ2</accession>
<proteinExistence type="predicted"/>
<dbReference type="PROSITE" id="PS00676">
    <property type="entry name" value="SIGMA54_INTERACT_2"/>
    <property type="match status" value="1"/>
</dbReference>
<dbReference type="Proteomes" id="UP000427906">
    <property type="component" value="Chromosome"/>
</dbReference>
<dbReference type="PROSITE" id="PS50110">
    <property type="entry name" value="RESPONSE_REGULATORY"/>
    <property type="match status" value="1"/>
</dbReference>
<keyword evidence="2" id="KW-0067">ATP-binding</keyword>
<evidence type="ECO:0000256" key="6">
    <source>
        <dbReference type="PROSITE-ProRule" id="PRU00169"/>
    </source>
</evidence>
<dbReference type="CDD" id="cd00156">
    <property type="entry name" value="REC"/>
    <property type="match status" value="1"/>
</dbReference>